<gene>
    <name evidence="2" type="ORF">C7999DRAFT_39584</name>
</gene>
<keyword evidence="3" id="KW-1185">Reference proteome</keyword>
<comment type="caution">
    <text evidence="2">The sequence shown here is derived from an EMBL/GenBank/DDBJ whole genome shotgun (WGS) entry which is preliminary data.</text>
</comment>
<evidence type="ECO:0000256" key="1">
    <source>
        <dbReference type="SAM" id="MobiDB-lite"/>
    </source>
</evidence>
<name>A0AAN7CVT6_9PEZI</name>
<evidence type="ECO:0000313" key="2">
    <source>
        <dbReference type="EMBL" id="KAK4249328.1"/>
    </source>
</evidence>
<protein>
    <submittedName>
        <fullName evidence="2">Uncharacterized protein</fullName>
    </submittedName>
</protein>
<organism evidence="2 3">
    <name type="scientific">Corynascus novoguineensis</name>
    <dbReference type="NCBI Taxonomy" id="1126955"/>
    <lineage>
        <taxon>Eukaryota</taxon>
        <taxon>Fungi</taxon>
        <taxon>Dikarya</taxon>
        <taxon>Ascomycota</taxon>
        <taxon>Pezizomycotina</taxon>
        <taxon>Sordariomycetes</taxon>
        <taxon>Sordariomycetidae</taxon>
        <taxon>Sordariales</taxon>
        <taxon>Chaetomiaceae</taxon>
        <taxon>Corynascus</taxon>
    </lineage>
</organism>
<proteinExistence type="predicted"/>
<evidence type="ECO:0000313" key="3">
    <source>
        <dbReference type="Proteomes" id="UP001303647"/>
    </source>
</evidence>
<feature type="region of interest" description="Disordered" evidence="1">
    <location>
        <begin position="291"/>
        <end position="323"/>
    </location>
</feature>
<feature type="compositionally biased region" description="Basic residues" evidence="1">
    <location>
        <begin position="188"/>
        <end position="203"/>
    </location>
</feature>
<dbReference type="AlphaFoldDB" id="A0AAN7CVT6"/>
<dbReference type="EMBL" id="MU857625">
    <property type="protein sequence ID" value="KAK4249328.1"/>
    <property type="molecule type" value="Genomic_DNA"/>
</dbReference>
<feature type="compositionally biased region" description="Acidic residues" evidence="1">
    <location>
        <begin position="143"/>
        <end position="156"/>
    </location>
</feature>
<feature type="compositionally biased region" description="Basic and acidic residues" evidence="1">
    <location>
        <begin position="80"/>
        <end position="90"/>
    </location>
</feature>
<reference evidence="2" key="1">
    <citation type="journal article" date="2023" name="Mol. Phylogenet. Evol.">
        <title>Genome-scale phylogeny and comparative genomics of the fungal order Sordariales.</title>
        <authorList>
            <person name="Hensen N."/>
            <person name="Bonometti L."/>
            <person name="Westerberg I."/>
            <person name="Brannstrom I.O."/>
            <person name="Guillou S."/>
            <person name="Cros-Aarteil S."/>
            <person name="Calhoun S."/>
            <person name="Haridas S."/>
            <person name="Kuo A."/>
            <person name="Mondo S."/>
            <person name="Pangilinan J."/>
            <person name="Riley R."/>
            <person name="LaButti K."/>
            <person name="Andreopoulos B."/>
            <person name="Lipzen A."/>
            <person name="Chen C."/>
            <person name="Yan M."/>
            <person name="Daum C."/>
            <person name="Ng V."/>
            <person name="Clum A."/>
            <person name="Steindorff A."/>
            <person name="Ohm R.A."/>
            <person name="Martin F."/>
            <person name="Silar P."/>
            <person name="Natvig D.O."/>
            <person name="Lalanne C."/>
            <person name="Gautier V."/>
            <person name="Ament-Velasquez S.L."/>
            <person name="Kruys A."/>
            <person name="Hutchinson M.I."/>
            <person name="Powell A.J."/>
            <person name="Barry K."/>
            <person name="Miller A.N."/>
            <person name="Grigoriev I.V."/>
            <person name="Debuchy R."/>
            <person name="Gladieux P."/>
            <person name="Hiltunen Thoren M."/>
            <person name="Johannesson H."/>
        </authorList>
    </citation>
    <scope>NUCLEOTIDE SEQUENCE</scope>
    <source>
        <strain evidence="2">CBS 359.72</strain>
    </source>
</reference>
<feature type="region of interest" description="Disordered" evidence="1">
    <location>
        <begin position="56"/>
        <end position="243"/>
    </location>
</feature>
<accession>A0AAN7CVT6</accession>
<reference evidence="2" key="2">
    <citation type="submission" date="2023-05" db="EMBL/GenBank/DDBJ databases">
        <authorList>
            <consortium name="Lawrence Berkeley National Laboratory"/>
            <person name="Steindorff A."/>
            <person name="Hensen N."/>
            <person name="Bonometti L."/>
            <person name="Westerberg I."/>
            <person name="Brannstrom I.O."/>
            <person name="Guillou S."/>
            <person name="Cros-Aarteil S."/>
            <person name="Calhoun S."/>
            <person name="Haridas S."/>
            <person name="Kuo A."/>
            <person name="Mondo S."/>
            <person name="Pangilinan J."/>
            <person name="Riley R."/>
            <person name="Labutti K."/>
            <person name="Andreopoulos B."/>
            <person name="Lipzen A."/>
            <person name="Chen C."/>
            <person name="Yanf M."/>
            <person name="Daum C."/>
            <person name="Ng V."/>
            <person name="Clum A."/>
            <person name="Ohm R."/>
            <person name="Martin F."/>
            <person name="Silar P."/>
            <person name="Natvig D."/>
            <person name="Lalanne C."/>
            <person name="Gautier V."/>
            <person name="Ament-Velasquez S.L."/>
            <person name="Kruys A."/>
            <person name="Hutchinson M.I."/>
            <person name="Powell A.J."/>
            <person name="Barry K."/>
            <person name="Miller A.N."/>
            <person name="Grigoriev I.V."/>
            <person name="Debuchy R."/>
            <person name="Gladieux P."/>
            <person name="Thoren M.H."/>
            <person name="Johannesson H."/>
        </authorList>
    </citation>
    <scope>NUCLEOTIDE SEQUENCE</scope>
    <source>
        <strain evidence="2">CBS 359.72</strain>
    </source>
</reference>
<feature type="compositionally biased region" description="Basic and acidic residues" evidence="1">
    <location>
        <begin position="291"/>
        <end position="302"/>
    </location>
</feature>
<sequence length="359" mass="38668">MVDSPFTTPKRKRSEMLSDDALRLNTTTQFTFDVNSAAEDGNASPRTRVAHRFRGLALGSGGGGNRPQAESSAIDNDAEDSSRKRIKLPDVEMTDADSPPAIGLSASLQGSPSGRRPSLKSAHIALDDAVVSQSERVAHTGTDDDNDNDNDNDNDDNNTKNDKESNLTPTPLLNPPSPSPIVTSRPHPQPRTKKQRAPWKKRAGTPPFPARSKSLPSSETTTTATGSTTTTTTTTITDPLRASLTWQDDEITIYDPDDSDDDGTGINGIGFKPTPAIAYARAVRRRQQLAEYRKREEREARAKRSARRRAGGGSAGSLAPEGARLLAGDVLSSGAVKKAKAERRKVRFLEREGAEMIGV</sequence>
<feature type="region of interest" description="Disordered" evidence="1">
    <location>
        <begin position="1"/>
        <end position="20"/>
    </location>
</feature>
<feature type="compositionally biased region" description="Low complexity" evidence="1">
    <location>
        <begin position="220"/>
        <end position="237"/>
    </location>
</feature>
<dbReference type="Proteomes" id="UP001303647">
    <property type="component" value="Unassembled WGS sequence"/>
</dbReference>